<protein>
    <submittedName>
        <fullName evidence="1">Uncharacterized protein</fullName>
    </submittedName>
</protein>
<gene>
    <name evidence="1" type="ORF">Q8A49_14205</name>
</gene>
<dbReference type="RefSeq" id="WP_330158710.1">
    <property type="nucleotide sequence ID" value="NZ_BAAAJA010000041.1"/>
</dbReference>
<organism evidence="1 2">
    <name type="scientific">Nocardiopsis tropica</name>
    <dbReference type="NCBI Taxonomy" id="109330"/>
    <lineage>
        <taxon>Bacteria</taxon>
        <taxon>Bacillati</taxon>
        <taxon>Actinomycetota</taxon>
        <taxon>Actinomycetes</taxon>
        <taxon>Streptosporangiales</taxon>
        <taxon>Nocardiopsidaceae</taxon>
        <taxon>Nocardiopsis</taxon>
    </lineage>
</organism>
<evidence type="ECO:0000313" key="2">
    <source>
        <dbReference type="Proteomes" id="UP001348641"/>
    </source>
</evidence>
<evidence type="ECO:0000313" key="1">
    <source>
        <dbReference type="EMBL" id="MEE2051648.1"/>
    </source>
</evidence>
<sequence length="77" mass="8517">MRFHYVLTLQLRGYDPVTYKGTCAPTAPVTSSGLFDFVVAQFLKAMGRPNETQYSVIYWFVGPDELVPAAADGGARR</sequence>
<reference evidence="1 2" key="1">
    <citation type="submission" date="2023-07" db="EMBL/GenBank/DDBJ databases">
        <authorList>
            <person name="Girao M."/>
            <person name="Carvalho M.F."/>
        </authorList>
    </citation>
    <scope>NUCLEOTIDE SEQUENCE [LARGE SCALE GENOMIC DNA]</scope>
    <source>
        <strain evidence="1 2">66/93</strain>
    </source>
</reference>
<name>A0ABU7KQS7_9ACTN</name>
<accession>A0ABU7KQS7</accession>
<proteinExistence type="predicted"/>
<comment type="caution">
    <text evidence="1">The sequence shown here is derived from an EMBL/GenBank/DDBJ whole genome shotgun (WGS) entry which is preliminary data.</text>
</comment>
<dbReference type="Proteomes" id="UP001348641">
    <property type="component" value="Unassembled WGS sequence"/>
</dbReference>
<dbReference type="EMBL" id="JAUUCC010000033">
    <property type="protein sequence ID" value="MEE2051648.1"/>
    <property type="molecule type" value="Genomic_DNA"/>
</dbReference>